<dbReference type="SUPFAM" id="SSF49785">
    <property type="entry name" value="Galactose-binding domain-like"/>
    <property type="match status" value="1"/>
</dbReference>
<dbReference type="GO" id="GO:0010185">
    <property type="term" value="P:regulation of cellular defense response"/>
    <property type="evidence" value="ECO:0007669"/>
    <property type="project" value="UniProtKB-ARBA"/>
</dbReference>
<evidence type="ECO:0000256" key="1">
    <source>
        <dbReference type="ARBA" id="ARBA00002219"/>
    </source>
</evidence>
<evidence type="ECO:0000313" key="10">
    <source>
        <dbReference type="Proteomes" id="UP000507470"/>
    </source>
</evidence>
<organism evidence="9 10">
    <name type="scientific">Mytilus coruscus</name>
    <name type="common">Sea mussel</name>
    <dbReference type="NCBI Taxonomy" id="42192"/>
    <lineage>
        <taxon>Eukaryota</taxon>
        <taxon>Metazoa</taxon>
        <taxon>Spiralia</taxon>
        <taxon>Lophotrochozoa</taxon>
        <taxon>Mollusca</taxon>
        <taxon>Bivalvia</taxon>
        <taxon>Autobranchia</taxon>
        <taxon>Pteriomorphia</taxon>
        <taxon>Mytilida</taxon>
        <taxon>Mytiloidea</taxon>
        <taxon>Mytilidae</taxon>
        <taxon>Mytilinae</taxon>
        <taxon>Mytilus</taxon>
    </lineage>
</organism>
<gene>
    <name evidence="9" type="ORF">MCOR_28688</name>
</gene>
<reference evidence="9 10" key="1">
    <citation type="submission" date="2020-06" db="EMBL/GenBank/DDBJ databases">
        <authorList>
            <person name="Li R."/>
            <person name="Bekaert M."/>
        </authorList>
    </citation>
    <scope>NUCLEOTIDE SEQUENCE [LARGE SCALE GENOMIC DNA]</scope>
    <source>
        <strain evidence="10">wild</strain>
    </source>
</reference>
<keyword evidence="7" id="KW-1015">Disulfide bond</keyword>
<keyword evidence="5" id="KW-0430">Lectin</keyword>
<name>A0A6J8CBU5_MYTCO</name>
<evidence type="ECO:0000256" key="2">
    <source>
        <dbReference type="ARBA" id="ARBA00010147"/>
    </source>
</evidence>
<keyword evidence="10" id="KW-1185">Reference proteome</keyword>
<dbReference type="InterPro" id="IPR051941">
    <property type="entry name" value="BG_Antigen-Binding_Lectin"/>
</dbReference>
<feature type="domain" description="Fucolectin tachylectin-4 pentraxin-1" evidence="8">
    <location>
        <begin position="155"/>
        <end position="297"/>
    </location>
</feature>
<protein>
    <recommendedName>
        <fullName evidence="8">Fucolectin tachylectin-4 pentraxin-1 domain-containing protein</fullName>
    </recommendedName>
</protein>
<accession>A0A6J8CBU5</accession>
<dbReference type="EMBL" id="CACVKT020005226">
    <property type="protein sequence ID" value="CAC5393875.1"/>
    <property type="molecule type" value="Genomic_DNA"/>
</dbReference>
<dbReference type="PANTHER" id="PTHR45713:SF6">
    <property type="entry name" value="F5_8 TYPE C DOMAIN-CONTAINING PROTEIN"/>
    <property type="match status" value="1"/>
</dbReference>
<proteinExistence type="inferred from homology"/>
<evidence type="ECO:0000256" key="4">
    <source>
        <dbReference type="ARBA" id="ARBA00022723"/>
    </source>
</evidence>
<evidence type="ECO:0000313" key="9">
    <source>
        <dbReference type="EMBL" id="CAC5393875.1"/>
    </source>
</evidence>
<dbReference type="InterPro" id="IPR008979">
    <property type="entry name" value="Galactose-bd-like_sf"/>
</dbReference>
<dbReference type="Pfam" id="PF22633">
    <property type="entry name" value="F5_F8_type_C_2"/>
    <property type="match status" value="1"/>
</dbReference>
<dbReference type="SMART" id="SM00607">
    <property type="entry name" value="FTP"/>
    <property type="match status" value="1"/>
</dbReference>
<dbReference type="OrthoDB" id="547680at2759"/>
<evidence type="ECO:0000256" key="3">
    <source>
        <dbReference type="ARBA" id="ARBA00011233"/>
    </source>
</evidence>
<dbReference type="Gene3D" id="2.60.120.260">
    <property type="entry name" value="Galactose-binding domain-like"/>
    <property type="match status" value="1"/>
</dbReference>
<evidence type="ECO:0000256" key="5">
    <source>
        <dbReference type="ARBA" id="ARBA00022734"/>
    </source>
</evidence>
<keyword evidence="6" id="KW-0106">Calcium</keyword>
<dbReference type="AlphaFoldDB" id="A0A6J8CBU5"/>
<dbReference type="Proteomes" id="UP000507470">
    <property type="component" value="Unassembled WGS sequence"/>
</dbReference>
<evidence type="ECO:0000256" key="7">
    <source>
        <dbReference type="ARBA" id="ARBA00023157"/>
    </source>
</evidence>
<comment type="subunit">
    <text evidence="3">Homotrimer.</text>
</comment>
<keyword evidence="4" id="KW-0479">Metal-binding</keyword>
<dbReference type="InterPro" id="IPR006585">
    <property type="entry name" value="FTP1"/>
</dbReference>
<dbReference type="GO" id="GO:0042806">
    <property type="term" value="F:fucose binding"/>
    <property type="evidence" value="ECO:0007669"/>
    <property type="project" value="UniProtKB-ARBA"/>
</dbReference>
<dbReference type="GO" id="GO:0046872">
    <property type="term" value="F:metal ion binding"/>
    <property type="evidence" value="ECO:0007669"/>
    <property type="project" value="UniProtKB-KW"/>
</dbReference>
<evidence type="ECO:0000256" key="6">
    <source>
        <dbReference type="ARBA" id="ARBA00022837"/>
    </source>
</evidence>
<dbReference type="PANTHER" id="PTHR45713">
    <property type="entry name" value="FTP DOMAIN-CONTAINING PROTEIN"/>
    <property type="match status" value="1"/>
</dbReference>
<sequence>MRTKTFSLLLTYCLHLTTYNIVWTIPLNDSDSAIVEMPLATNNLKAPLVADLDVSSLNKQLKHYIDTAISATFNSKVKEIVKHSQDELKATMLTYKERLQESKTVYEEDLAHLVGGFKSRFESLFGDLRENVTNLTDNLEEWKNGYTQTISEFGRFDLAVNKKCGQSSTFLDACNHAIDGNLVTFSHTGHTGFSDGVNYGTSKPYWWVDLGNTYKVRRVDVYNRLTSGHRLHNLDVTAGKSLSVMSLCDHYKGRAKNGELIILVCRQPIEARYVKLQIMEENTADNYLQLAAVEVYE</sequence>
<comment type="similarity">
    <text evidence="2">Belongs to the fucolectin family.</text>
</comment>
<dbReference type="GO" id="GO:0001868">
    <property type="term" value="P:regulation of complement activation, lectin pathway"/>
    <property type="evidence" value="ECO:0007669"/>
    <property type="project" value="UniProtKB-ARBA"/>
</dbReference>
<comment type="function">
    <text evidence="1">Acts as a defensive agent. Recognizes blood group fucosylated oligosaccharides including A, B, H and Lewis B-type antigens. Does not recognize Lewis A antigen and has low affinity for monovalent haptens.</text>
</comment>
<evidence type="ECO:0000259" key="8">
    <source>
        <dbReference type="SMART" id="SM00607"/>
    </source>
</evidence>